<keyword evidence="3 8" id="KW-0694">RNA-binding</keyword>
<comment type="similarity">
    <text evidence="1 8 9">Belongs to the universal ribosomal protein uL24 family.</text>
</comment>
<dbReference type="GO" id="GO:0006412">
    <property type="term" value="P:translation"/>
    <property type="evidence" value="ECO:0007669"/>
    <property type="project" value="UniProtKB-UniRule"/>
</dbReference>
<proteinExistence type="inferred from homology"/>
<evidence type="ECO:0000256" key="7">
    <source>
        <dbReference type="ARBA" id="ARBA00058688"/>
    </source>
</evidence>
<dbReference type="EMBL" id="FOMX01000032">
    <property type="protein sequence ID" value="SFF15717.1"/>
    <property type="molecule type" value="Genomic_DNA"/>
</dbReference>
<comment type="function">
    <text evidence="8">One of two assembly initiator proteins, it binds directly to the 5'-end of the 23S rRNA, where it nucleates assembly of the 50S subunit.</text>
</comment>
<dbReference type="PANTHER" id="PTHR12903">
    <property type="entry name" value="MITOCHONDRIAL RIBOSOMAL PROTEIN L24"/>
    <property type="match status" value="1"/>
</dbReference>
<dbReference type="AlphaFoldDB" id="A0A1I2GFQ8"/>
<dbReference type="HAMAP" id="MF_01326_B">
    <property type="entry name" value="Ribosomal_uL24_B"/>
    <property type="match status" value="1"/>
</dbReference>
<protein>
    <recommendedName>
        <fullName evidence="6 8">Large ribosomal subunit protein uL24</fullName>
    </recommendedName>
</protein>
<dbReference type="InterPro" id="IPR005825">
    <property type="entry name" value="Ribosomal_uL24_CS"/>
</dbReference>
<dbReference type="Pfam" id="PF00467">
    <property type="entry name" value="KOW"/>
    <property type="match status" value="1"/>
</dbReference>
<evidence type="ECO:0000256" key="5">
    <source>
        <dbReference type="ARBA" id="ARBA00023274"/>
    </source>
</evidence>
<evidence type="ECO:0000313" key="12">
    <source>
        <dbReference type="Proteomes" id="UP000199400"/>
    </source>
</evidence>
<organism evidence="11 12">
    <name type="scientific">Nannocystis exedens</name>
    <dbReference type="NCBI Taxonomy" id="54"/>
    <lineage>
        <taxon>Bacteria</taxon>
        <taxon>Pseudomonadati</taxon>
        <taxon>Myxococcota</taxon>
        <taxon>Polyangia</taxon>
        <taxon>Nannocystales</taxon>
        <taxon>Nannocystaceae</taxon>
        <taxon>Nannocystis</taxon>
    </lineage>
</organism>
<evidence type="ECO:0000256" key="4">
    <source>
        <dbReference type="ARBA" id="ARBA00022980"/>
    </source>
</evidence>
<dbReference type="InterPro" id="IPR057264">
    <property type="entry name" value="Ribosomal_uL24_C"/>
</dbReference>
<keyword evidence="2 8" id="KW-0699">rRNA-binding</keyword>
<dbReference type="FunFam" id="2.30.30.30:FF:000004">
    <property type="entry name" value="50S ribosomal protein L24"/>
    <property type="match status" value="1"/>
</dbReference>
<evidence type="ECO:0000256" key="8">
    <source>
        <dbReference type="HAMAP-Rule" id="MF_01326"/>
    </source>
</evidence>
<evidence type="ECO:0000256" key="9">
    <source>
        <dbReference type="RuleBase" id="RU003477"/>
    </source>
</evidence>
<accession>A0A1I2GFQ8</accession>
<evidence type="ECO:0000256" key="3">
    <source>
        <dbReference type="ARBA" id="ARBA00022884"/>
    </source>
</evidence>
<dbReference type="OrthoDB" id="9807419at2"/>
<evidence type="ECO:0000259" key="10">
    <source>
        <dbReference type="SMART" id="SM00739"/>
    </source>
</evidence>
<evidence type="ECO:0000256" key="2">
    <source>
        <dbReference type="ARBA" id="ARBA00022730"/>
    </source>
</evidence>
<keyword evidence="12" id="KW-1185">Reference proteome</keyword>
<dbReference type="Proteomes" id="UP000199400">
    <property type="component" value="Unassembled WGS sequence"/>
</dbReference>
<dbReference type="CDD" id="cd06089">
    <property type="entry name" value="KOW_RPL26"/>
    <property type="match status" value="1"/>
</dbReference>
<gene>
    <name evidence="8" type="primary">rplX</name>
    <name evidence="11" type="ORF">SAMN02745121_07216</name>
</gene>
<evidence type="ECO:0000256" key="1">
    <source>
        <dbReference type="ARBA" id="ARBA00010618"/>
    </source>
</evidence>
<dbReference type="Gene3D" id="2.30.30.30">
    <property type="match status" value="1"/>
</dbReference>
<keyword evidence="4 8" id="KW-0689">Ribosomal protein</keyword>
<dbReference type="InterPro" id="IPR014722">
    <property type="entry name" value="Rib_uL2_dom2"/>
</dbReference>
<dbReference type="GO" id="GO:0003735">
    <property type="term" value="F:structural constituent of ribosome"/>
    <property type="evidence" value="ECO:0007669"/>
    <property type="project" value="InterPro"/>
</dbReference>
<comment type="function">
    <text evidence="7 8">One of the proteins that surrounds the polypeptide exit tunnel on the outside of the subunit.</text>
</comment>
<name>A0A1I2GFQ8_9BACT</name>
<sequence length="105" mass="11534">MQRIRSGDEVVVIAGKHKGRRGKVLRVVPESDRVVVQGVNVVTKHVKPGKENPQGGIVKREAPVHLSNVMLADPQSGDPTRVRFQVLDDGRKVRIAVKSGEQIDK</sequence>
<dbReference type="RefSeq" id="WP_096328177.1">
    <property type="nucleotide sequence ID" value="NZ_FOMX01000032.1"/>
</dbReference>
<comment type="subunit">
    <text evidence="8">Part of the 50S ribosomal subunit.</text>
</comment>
<dbReference type="GO" id="GO:1990904">
    <property type="term" value="C:ribonucleoprotein complex"/>
    <property type="evidence" value="ECO:0007669"/>
    <property type="project" value="UniProtKB-KW"/>
</dbReference>
<dbReference type="PROSITE" id="PS01108">
    <property type="entry name" value="RIBOSOMAL_L24"/>
    <property type="match status" value="1"/>
</dbReference>
<keyword evidence="5 8" id="KW-0687">Ribonucleoprotein</keyword>
<evidence type="ECO:0000313" key="11">
    <source>
        <dbReference type="EMBL" id="SFF15717.1"/>
    </source>
</evidence>
<dbReference type="InterPro" id="IPR008991">
    <property type="entry name" value="Translation_prot_SH3-like_sf"/>
</dbReference>
<dbReference type="NCBIfam" id="TIGR01079">
    <property type="entry name" value="rplX_bact"/>
    <property type="match status" value="1"/>
</dbReference>
<reference evidence="12" key="1">
    <citation type="submission" date="2016-10" db="EMBL/GenBank/DDBJ databases">
        <authorList>
            <person name="Varghese N."/>
            <person name="Submissions S."/>
        </authorList>
    </citation>
    <scope>NUCLEOTIDE SEQUENCE [LARGE SCALE GENOMIC DNA]</scope>
    <source>
        <strain evidence="12">ATCC 25963</strain>
    </source>
</reference>
<dbReference type="Pfam" id="PF17136">
    <property type="entry name" value="ribosomal_L24"/>
    <property type="match status" value="1"/>
</dbReference>
<dbReference type="InterPro" id="IPR041988">
    <property type="entry name" value="Ribosomal_uL24_KOW"/>
</dbReference>
<dbReference type="STRING" id="54.SAMN02745121_07216"/>
<dbReference type="SMART" id="SM00739">
    <property type="entry name" value="KOW"/>
    <property type="match status" value="1"/>
</dbReference>
<dbReference type="GO" id="GO:0019843">
    <property type="term" value="F:rRNA binding"/>
    <property type="evidence" value="ECO:0007669"/>
    <property type="project" value="UniProtKB-UniRule"/>
</dbReference>
<dbReference type="InterPro" id="IPR005824">
    <property type="entry name" value="KOW"/>
</dbReference>
<dbReference type="GO" id="GO:0005840">
    <property type="term" value="C:ribosome"/>
    <property type="evidence" value="ECO:0007669"/>
    <property type="project" value="UniProtKB-KW"/>
</dbReference>
<feature type="domain" description="KOW" evidence="10">
    <location>
        <begin position="3"/>
        <end position="30"/>
    </location>
</feature>
<dbReference type="SUPFAM" id="SSF50104">
    <property type="entry name" value="Translation proteins SH3-like domain"/>
    <property type="match status" value="1"/>
</dbReference>
<evidence type="ECO:0000256" key="6">
    <source>
        <dbReference type="ARBA" id="ARBA00035206"/>
    </source>
</evidence>
<dbReference type="InterPro" id="IPR003256">
    <property type="entry name" value="Ribosomal_uL24"/>
</dbReference>